<feature type="chain" id="PRO_5007293692" description="Secreted protein" evidence="1">
    <location>
        <begin position="18"/>
        <end position="110"/>
    </location>
</feature>
<name>A0A136JE75_9PEZI</name>
<evidence type="ECO:0008006" key="4">
    <source>
        <dbReference type="Google" id="ProtNLM"/>
    </source>
</evidence>
<evidence type="ECO:0000256" key="1">
    <source>
        <dbReference type="SAM" id="SignalP"/>
    </source>
</evidence>
<gene>
    <name evidence="2" type="ORF">Micbo1qcDRAFT_26525</name>
</gene>
<keyword evidence="3" id="KW-1185">Reference proteome</keyword>
<proteinExistence type="predicted"/>
<organism evidence="2 3">
    <name type="scientific">Microdochium bolleyi</name>
    <dbReference type="NCBI Taxonomy" id="196109"/>
    <lineage>
        <taxon>Eukaryota</taxon>
        <taxon>Fungi</taxon>
        <taxon>Dikarya</taxon>
        <taxon>Ascomycota</taxon>
        <taxon>Pezizomycotina</taxon>
        <taxon>Sordariomycetes</taxon>
        <taxon>Xylariomycetidae</taxon>
        <taxon>Xylariales</taxon>
        <taxon>Microdochiaceae</taxon>
        <taxon>Microdochium</taxon>
    </lineage>
</organism>
<accession>A0A136JE75</accession>
<feature type="signal peptide" evidence="1">
    <location>
        <begin position="1"/>
        <end position="17"/>
    </location>
</feature>
<reference evidence="3" key="1">
    <citation type="submission" date="2016-02" db="EMBL/GenBank/DDBJ databases">
        <title>Draft genome sequence of Microdochium bolleyi, a fungal endophyte of beachgrass.</title>
        <authorList>
            <consortium name="DOE Joint Genome Institute"/>
            <person name="David A.S."/>
            <person name="May G."/>
            <person name="Haridas S."/>
            <person name="Lim J."/>
            <person name="Wang M."/>
            <person name="Labutti K."/>
            <person name="Lipzen A."/>
            <person name="Barry K."/>
            <person name="Grigoriev I.V."/>
        </authorList>
    </citation>
    <scope>NUCLEOTIDE SEQUENCE [LARGE SCALE GENOMIC DNA]</scope>
    <source>
        <strain evidence="3">J235TASD1</strain>
    </source>
</reference>
<dbReference type="Proteomes" id="UP000070501">
    <property type="component" value="Unassembled WGS sequence"/>
</dbReference>
<dbReference type="InParanoid" id="A0A136JE75"/>
<keyword evidence="1" id="KW-0732">Signal</keyword>
<dbReference type="AlphaFoldDB" id="A0A136JE75"/>
<dbReference type="EMBL" id="KQ964246">
    <property type="protein sequence ID" value="KXJ95450.1"/>
    <property type="molecule type" value="Genomic_DNA"/>
</dbReference>
<evidence type="ECO:0000313" key="3">
    <source>
        <dbReference type="Proteomes" id="UP000070501"/>
    </source>
</evidence>
<sequence>MSYACVVWVSCVSHAMADQGCFAALVAACDVVQGWLCSLSVCLWLETPKYARLWGPSLTRCFRRVPRVKLPTDQGDARCRCRSCEADLCALQIQRSKWLRGWVVGSGALR</sequence>
<evidence type="ECO:0000313" key="2">
    <source>
        <dbReference type="EMBL" id="KXJ95450.1"/>
    </source>
</evidence>
<protein>
    <recommendedName>
        <fullName evidence="4">Secreted protein</fullName>
    </recommendedName>
</protein>